<evidence type="ECO:0000256" key="10">
    <source>
        <dbReference type="SAM" id="Phobius"/>
    </source>
</evidence>
<evidence type="ECO:0000256" key="2">
    <source>
        <dbReference type="ARBA" id="ARBA00004613"/>
    </source>
</evidence>
<gene>
    <name evidence="12" type="primary">Alkal2</name>
</gene>
<dbReference type="GeneTree" id="ENSGT00940000162505"/>
<sequence length="199" mass="22912">MRVSGRPMLLALLLLLSTVGDPGHAQPRGPADRQTLLRLLVELVQELKKFHIGDSKRLQLLGESDFALGRREATDYGADQEEQRVEIVPRDLRMKDKFLKHLTGPLYFSPKCSKHFHRLYHNTRDCTIPASAKERHTRNPEKCLGNQQSRTIFMPTSCGQRFIFALFHNSFAFSMLLTVYKYAFSKSVYLSVRFATLRL</sequence>
<name>A0ABK0LIR7_RAT</name>
<keyword evidence="3" id="KW-1003">Cell membrane</keyword>
<reference evidence="12" key="2">
    <citation type="submission" date="2025-08" db="UniProtKB">
        <authorList>
            <consortium name="Ensembl"/>
        </authorList>
    </citation>
    <scope>IDENTIFICATION</scope>
    <source>
        <strain evidence="12">Brown Norway</strain>
    </source>
</reference>
<organism evidence="12 13">
    <name type="scientific">Rattus norvegicus</name>
    <name type="common">Rat</name>
    <dbReference type="NCBI Taxonomy" id="10116"/>
    <lineage>
        <taxon>Eukaryota</taxon>
        <taxon>Metazoa</taxon>
        <taxon>Chordata</taxon>
        <taxon>Craniata</taxon>
        <taxon>Vertebrata</taxon>
        <taxon>Euteleostomi</taxon>
        <taxon>Mammalia</taxon>
        <taxon>Eutheria</taxon>
        <taxon>Euarchontoglires</taxon>
        <taxon>Glires</taxon>
        <taxon>Rodentia</taxon>
        <taxon>Myomorpha</taxon>
        <taxon>Muroidea</taxon>
        <taxon>Muridae</taxon>
        <taxon>Murinae</taxon>
        <taxon>Rattus</taxon>
    </lineage>
</organism>
<evidence type="ECO:0000256" key="1">
    <source>
        <dbReference type="ARBA" id="ARBA00004236"/>
    </source>
</evidence>
<comment type="similarity">
    <text evidence="9">Belongs to the ALKAL family.</text>
</comment>
<evidence type="ECO:0000256" key="3">
    <source>
        <dbReference type="ARBA" id="ARBA00022475"/>
    </source>
</evidence>
<dbReference type="Proteomes" id="UP000002494">
    <property type="component" value="Chromosome 6"/>
</dbReference>
<feature type="chain" id="PRO_5046804036" evidence="11">
    <location>
        <begin position="26"/>
        <end position="199"/>
    </location>
</feature>
<reference evidence="12" key="1">
    <citation type="submission" date="2024-01" db="EMBL/GenBank/DDBJ databases">
        <title>GRCr8: a new rat reference genome assembly contstructed from accurate long reads and long range scaffolding.</title>
        <authorList>
            <person name="Doris P.A."/>
            <person name="Kalbfleisch T."/>
            <person name="Li K."/>
            <person name="Howe K."/>
            <person name="Wood J."/>
        </authorList>
    </citation>
    <scope>NUCLEOTIDE SEQUENCE [LARGE SCALE GENOMIC DNA]</scope>
    <source>
        <strain evidence="12">Brown Norway</strain>
    </source>
</reference>
<dbReference type="InterPro" id="IPR029364">
    <property type="entry name" value="ALKL1/2"/>
</dbReference>
<dbReference type="PANTHER" id="PTHR28676">
    <property type="entry name" value="ALK AND LTK LIGAND 2-RELATED"/>
    <property type="match status" value="1"/>
</dbReference>
<keyword evidence="5" id="KW-0964">Secreted</keyword>
<dbReference type="Ensembl" id="ENSRNOT00000124510.1">
    <property type="protein sequence ID" value="ENSRNOP00000101396.1"/>
    <property type="gene ID" value="ENSRNOG00000005154.8"/>
</dbReference>
<dbReference type="PANTHER" id="PTHR28676:SF2">
    <property type="entry name" value="ALK AND LTK LIGAND 2"/>
    <property type="match status" value="1"/>
</dbReference>
<keyword evidence="10" id="KW-1133">Transmembrane helix</keyword>
<keyword evidence="13" id="KW-1185">Reference proteome</keyword>
<evidence type="ECO:0000256" key="6">
    <source>
        <dbReference type="ARBA" id="ARBA00022729"/>
    </source>
</evidence>
<evidence type="ECO:0000256" key="8">
    <source>
        <dbReference type="ARBA" id="ARBA00023157"/>
    </source>
</evidence>
<evidence type="ECO:0000256" key="4">
    <source>
        <dbReference type="ARBA" id="ARBA00022514"/>
    </source>
</evidence>
<evidence type="ECO:0000256" key="11">
    <source>
        <dbReference type="SAM" id="SignalP"/>
    </source>
</evidence>
<keyword evidence="4" id="KW-0202">Cytokine</keyword>
<evidence type="ECO:0000256" key="5">
    <source>
        <dbReference type="ARBA" id="ARBA00022525"/>
    </source>
</evidence>
<reference evidence="12" key="3">
    <citation type="submission" date="2025-09" db="UniProtKB">
        <authorList>
            <consortium name="Ensembl"/>
        </authorList>
    </citation>
    <scope>IDENTIFICATION</scope>
    <source>
        <strain evidence="12">Brown Norway</strain>
    </source>
</reference>
<comment type="subcellular location">
    <subcellularLocation>
        <location evidence="1">Cell membrane</location>
    </subcellularLocation>
    <subcellularLocation>
        <location evidence="2">Secreted</location>
    </subcellularLocation>
</comment>
<evidence type="ECO:0000256" key="9">
    <source>
        <dbReference type="ARBA" id="ARBA00033741"/>
    </source>
</evidence>
<keyword evidence="6 11" id="KW-0732">Signal</keyword>
<keyword evidence="10" id="KW-0812">Transmembrane</keyword>
<accession>A0ABK0LIR7</accession>
<protein>
    <submittedName>
        <fullName evidence="12">ALK and LTK ligand 2</fullName>
    </submittedName>
</protein>
<keyword evidence="7 10" id="KW-0472">Membrane</keyword>
<dbReference type="RGD" id="1587117">
    <property type="gene designation" value="Alkal2"/>
</dbReference>
<dbReference type="Pfam" id="PF15129">
    <property type="entry name" value="ALKL1_2"/>
    <property type="match status" value="1"/>
</dbReference>
<feature type="transmembrane region" description="Helical" evidence="10">
    <location>
        <begin position="162"/>
        <end position="183"/>
    </location>
</feature>
<proteinExistence type="inferred from homology"/>
<evidence type="ECO:0000313" key="12">
    <source>
        <dbReference type="Ensembl" id="ENSRNOP00000101396.1"/>
    </source>
</evidence>
<keyword evidence="8" id="KW-1015">Disulfide bond</keyword>
<evidence type="ECO:0000256" key="7">
    <source>
        <dbReference type="ARBA" id="ARBA00023136"/>
    </source>
</evidence>
<evidence type="ECO:0000313" key="13">
    <source>
        <dbReference type="Proteomes" id="UP000002494"/>
    </source>
</evidence>
<feature type="signal peptide" evidence="11">
    <location>
        <begin position="1"/>
        <end position="25"/>
    </location>
</feature>